<feature type="region of interest" description="Disordered" evidence="1">
    <location>
        <begin position="25"/>
        <end position="89"/>
    </location>
</feature>
<comment type="caution">
    <text evidence="2">The sequence shown here is derived from an EMBL/GenBank/DDBJ whole genome shotgun (WGS) entry which is preliminary data.</text>
</comment>
<sequence length="175" mass="19924">MLESDATSLRREDTKTRTLTAALLLPHREKEDTPKLSKSPPFLQKRTNTKKRKGVFPPYETRTRVGEEEKEVRTSLTARRNETRRKEKDEDGCFPFLVKPRQRTLGTPTSLFEDNQTMPIISIMFGGTLVLLDAKETTAYCFVSIGCHLVTTGCNLESNFKGALGSRVLDIIRFR</sequence>
<dbReference type="EMBL" id="JABFOF010000003">
    <property type="protein sequence ID" value="KAG2403093.1"/>
    <property type="molecule type" value="Genomic_DNA"/>
</dbReference>
<dbReference type="AlphaFoldDB" id="A0A8T0KXX4"/>
<evidence type="ECO:0000313" key="3">
    <source>
        <dbReference type="Proteomes" id="UP000743370"/>
    </source>
</evidence>
<accession>A0A8T0KXX4</accession>
<gene>
    <name evidence="2" type="ORF">HKW66_Vig0183790</name>
</gene>
<feature type="compositionally biased region" description="Basic and acidic residues" evidence="1">
    <location>
        <begin position="26"/>
        <end position="35"/>
    </location>
</feature>
<feature type="compositionally biased region" description="Basic and acidic residues" evidence="1">
    <location>
        <begin position="61"/>
        <end position="89"/>
    </location>
</feature>
<evidence type="ECO:0000256" key="1">
    <source>
        <dbReference type="SAM" id="MobiDB-lite"/>
    </source>
</evidence>
<reference evidence="2 3" key="1">
    <citation type="submission" date="2020-05" db="EMBL/GenBank/DDBJ databases">
        <title>Vigna angularis (adzuki bean) Var. LongXiaoDou No. 4 denovo assembly.</title>
        <authorList>
            <person name="Xiang H."/>
        </authorList>
    </citation>
    <scope>NUCLEOTIDE SEQUENCE [LARGE SCALE GENOMIC DNA]</scope>
    <source>
        <tissue evidence="2">Leaf</tissue>
    </source>
</reference>
<evidence type="ECO:0000313" key="2">
    <source>
        <dbReference type="EMBL" id="KAG2403093.1"/>
    </source>
</evidence>
<proteinExistence type="predicted"/>
<organism evidence="2 3">
    <name type="scientific">Phaseolus angularis</name>
    <name type="common">Azuki bean</name>
    <name type="synonym">Vigna angularis</name>
    <dbReference type="NCBI Taxonomy" id="3914"/>
    <lineage>
        <taxon>Eukaryota</taxon>
        <taxon>Viridiplantae</taxon>
        <taxon>Streptophyta</taxon>
        <taxon>Embryophyta</taxon>
        <taxon>Tracheophyta</taxon>
        <taxon>Spermatophyta</taxon>
        <taxon>Magnoliopsida</taxon>
        <taxon>eudicotyledons</taxon>
        <taxon>Gunneridae</taxon>
        <taxon>Pentapetalae</taxon>
        <taxon>rosids</taxon>
        <taxon>fabids</taxon>
        <taxon>Fabales</taxon>
        <taxon>Fabaceae</taxon>
        <taxon>Papilionoideae</taxon>
        <taxon>50 kb inversion clade</taxon>
        <taxon>NPAAA clade</taxon>
        <taxon>indigoferoid/millettioid clade</taxon>
        <taxon>Phaseoleae</taxon>
        <taxon>Vigna</taxon>
    </lineage>
</organism>
<name>A0A8T0KXX4_PHAAN</name>
<dbReference type="Proteomes" id="UP000743370">
    <property type="component" value="Unassembled WGS sequence"/>
</dbReference>
<protein>
    <submittedName>
        <fullName evidence="2">Uncharacterized protein</fullName>
    </submittedName>
</protein>